<dbReference type="EMBL" id="CAJHNJ030000056">
    <property type="protein sequence ID" value="CAG9133075.1"/>
    <property type="molecule type" value="Genomic_DNA"/>
</dbReference>
<name>A0A8S4FWQ4_PLUXY</name>
<evidence type="ECO:0000256" key="5">
    <source>
        <dbReference type="SAM" id="Phobius"/>
    </source>
</evidence>
<proteinExistence type="predicted"/>
<sequence>MAHDNIMRYIKERSVGRTEQPVQVLAIERLQSAKQTDFKSFRLRVPADQQKVLLNKDFWPAGIVFRRYREAKKTIKSPAIDSARFDLTCEEWKRTLVGSVHNFGLMIGLLLIGPISDRFGRKASIVIPGIIGGALGLVKSFVHHYWLYIVLEFMEAAFGDVCSPTYMLTIETVFAKDRVLFLTIAHFGIQAGGILGACLAWSFPYWRDFVRVTYGPALLLFIFYIFVIDESPRWLMTKNKKDAAVAVLEKAAKVNKIILDKNIVDNLTNDKETDKEQGVKSVLKMTLKSKVLFGRLMVSFLWWVTSILVCYGVTINSVLLKGNEYLNYILLSLIDIPSVVVTGYILSRFRRKKPLILFFLAAAVFFFIQPLIPDEYTWLSMMFYLAGRFSASTYLGIIYIYTSELFPTHSRNTLHAMCSSVGRIGSILAPQTPLLMVYWAGIPALIYSGLSLVSGLATVFVADIEHDALPDTVEQAENIGKKIRKIEKVTDKC</sequence>
<feature type="transmembrane region" description="Helical" evidence="5">
    <location>
        <begin position="125"/>
        <end position="142"/>
    </location>
</feature>
<dbReference type="InterPro" id="IPR005828">
    <property type="entry name" value="MFS_sugar_transport-like"/>
</dbReference>
<feature type="transmembrane region" description="Helical" evidence="5">
    <location>
        <begin position="292"/>
        <end position="319"/>
    </location>
</feature>
<dbReference type="PANTHER" id="PTHR24064">
    <property type="entry name" value="SOLUTE CARRIER FAMILY 22 MEMBER"/>
    <property type="match status" value="1"/>
</dbReference>
<dbReference type="InterPro" id="IPR036259">
    <property type="entry name" value="MFS_trans_sf"/>
</dbReference>
<dbReference type="GO" id="GO:0016020">
    <property type="term" value="C:membrane"/>
    <property type="evidence" value="ECO:0007669"/>
    <property type="project" value="UniProtKB-SubCell"/>
</dbReference>
<feature type="transmembrane region" description="Helical" evidence="5">
    <location>
        <begin position="209"/>
        <end position="228"/>
    </location>
</feature>
<feature type="transmembrane region" description="Helical" evidence="5">
    <location>
        <begin position="325"/>
        <end position="346"/>
    </location>
</feature>
<evidence type="ECO:0000313" key="8">
    <source>
        <dbReference type="Proteomes" id="UP000653454"/>
    </source>
</evidence>
<dbReference type="Gene3D" id="1.20.1250.20">
    <property type="entry name" value="MFS general substrate transporter like domains"/>
    <property type="match status" value="1"/>
</dbReference>
<protein>
    <submittedName>
        <fullName evidence="7">(diamondback moth) hypothetical protein</fullName>
    </submittedName>
</protein>
<dbReference type="InterPro" id="IPR005829">
    <property type="entry name" value="Sugar_transporter_CS"/>
</dbReference>
<feature type="transmembrane region" description="Helical" evidence="5">
    <location>
        <begin position="378"/>
        <end position="401"/>
    </location>
</feature>
<feature type="transmembrane region" description="Helical" evidence="5">
    <location>
        <begin position="179"/>
        <end position="203"/>
    </location>
</feature>
<accession>A0A8S4FWQ4</accession>
<dbReference type="SUPFAM" id="SSF103473">
    <property type="entry name" value="MFS general substrate transporter"/>
    <property type="match status" value="1"/>
</dbReference>
<keyword evidence="3 5" id="KW-1133">Transmembrane helix</keyword>
<feature type="domain" description="Major facilitator superfamily (MFS) profile" evidence="6">
    <location>
        <begin position="1"/>
        <end position="466"/>
    </location>
</feature>
<comment type="subcellular location">
    <subcellularLocation>
        <location evidence="1">Membrane</location>
        <topology evidence="1">Multi-pass membrane protein</topology>
    </subcellularLocation>
</comment>
<dbReference type="Proteomes" id="UP000653454">
    <property type="component" value="Unassembled WGS sequence"/>
</dbReference>
<keyword evidence="4 5" id="KW-0472">Membrane</keyword>
<organism evidence="7 8">
    <name type="scientific">Plutella xylostella</name>
    <name type="common">Diamondback moth</name>
    <name type="synonym">Plutella maculipennis</name>
    <dbReference type="NCBI Taxonomy" id="51655"/>
    <lineage>
        <taxon>Eukaryota</taxon>
        <taxon>Metazoa</taxon>
        <taxon>Ecdysozoa</taxon>
        <taxon>Arthropoda</taxon>
        <taxon>Hexapoda</taxon>
        <taxon>Insecta</taxon>
        <taxon>Pterygota</taxon>
        <taxon>Neoptera</taxon>
        <taxon>Endopterygota</taxon>
        <taxon>Lepidoptera</taxon>
        <taxon>Glossata</taxon>
        <taxon>Ditrysia</taxon>
        <taxon>Yponomeutoidea</taxon>
        <taxon>Plutellidae</taxon>
        <taxon>Plutella</taxon>
    </lineage>
</organism>
<evidence type="ECO:0000256" key="4">
    <source>
        <dbReference type="ARBA" id="ARBA00023136"/>
    </source>
</evidence>
<dbReference type="AlphaFoldDB" id="A0A8S4FWQ4"/>
<feature type="transmembrane region" description="Helical" evidence="5">
    <location>
        <begin position="355"/>
        <end position="372"/>
    </location>
</feature>
<evidence type="ECO:0000259" key="6">
    <source>
        <dbReference type="PROSITE" id="PS50850"/>
    </source>
</evidence>
<dbReference type="Pfam" id="PF00083">
    <property type="entry name" value="Sugar_tr"/>
    <property type="match status" value="1"/>
</dbReference>
<comment type="caution">
    <text evidence="7">The sequence shown here is derived from an EMBL/GenBank/DDBJ whole genome shotgun (WGS) entry which is preliminary data.</text>
</comment>
<evidence type="ECO:0000313" key="7">
    <source>
        <dbReference type="EMBL" id="CAG9133075.1"/>
    </source>
</evidence>
<evidence type="ECO:0000256" key="3">
    <source>
        <dbReference type="ARBA" id="ARBA00022989"/>
    </source>
</evidence>
<dbReference type="PROSITE" id="PS00216">
    <property type="entry name" value="SUGAR_TRANSPORT_1"/>
    <property type="match status" value="1"/>
</dbReference>
<dbReference type="PROSITE" id="PS50850">
    <property type="entry name" value="MFS"/>
    <property type="match status" value="1"/>
</dbReference>
<evidence type="ECO:0000256" key="2">
    <source>
        <dbReference type="ARBA" id="ARBA00022692"/>
    </source>
</evidence>
<keyword evidence="2 5" id="KW-0812">Transmembrane</keyword>
<dbReference type="InterPro" id="IPR020846">
    <property type="entry name" value="MFS_dom"/>
</dbReference>
<evidence type="ECO:0000256" key="1">
    <source>
        <dbReference type="ARBA" id="ARBA00004141"/>
    </source>
</evidence>
<reference evidence="7" key="1">
    <citation type="submission" date="2020-11" db="EMBL/GenBank/DDBJ databases">
        <authorList>
            <person name="Whiteford S."/>
        </authorList>
    </citation>
    <scope>NUCLEOTIDE SEQUENCE</scope>
</reference>
<feature type="transmembrane region" description="Helical" evidence="5">
    <location>
        <begin position="95"/>
        <end position="113"/>
    </location>
</feature>
<keyword evidence="8" id="KW-1185">Reference proteome</keyword>
<gene>
    <name evidence="7" type="ORF">PLXY2_LOCUS11281</name>
</gene>
<dbReference type="GO" id="GO:0022857">
    <property type="term" value="F:transmembrane transporter activity"/>
    <property type="evidence" value="ECO:0007669"/>
    <property type="project" value="InterPro"/>
</dbReference>